<gene>
    <name evidence="2" type="ORF">PLEPLA_LOCUS23868</name>
</gene>
<keyword evidence="3" id="KW-1185">Reference proteome</keyword>
<evidence type="ECO:0000313" key="2">
    <source>
        <dbReference type="EMBL" id="CAB1435823.1"/>
    </source>
</evidence>
<evidence type="ECO:0000256" key="1">
    <source>
        <dbReference type="SAM" id="MobiDB-lite"/>
    </source>
</evidence>
<reference evidence="2" key="1">
    <citation type="submission" date="2020-03" db="EMBL/GenBank/DDBJ databases">
        <authorList>
            <person name="Weist P."/>
        </authorList>
    </citation>
    <scope>NUCLEOTIDE SEQUENCE</scope>
</reference>
<accession>A0A9N7URP3</accession>
<dbReference type="AlphaFoldDB" id="A0A9N7URP3"/>
<dbReference type="Proteomes" id="UP001153269">
    <property type="component" value="Unassembled WGS sequence"/>
</dbReference>
<sequence length="138" mass="14712">MYGAGRGMRSYPPVYPDVGGSCHYHAVCSLILPSDHNRGHTLTHLIYTDNSANTTQSHGSLHAHSTDITTDGWMTLCVHAQVTSSENASTCVSPSDSLKGMVAAELLGRRRLADGRGDVKGLQPLGDALQPLSHHTAH</sequence>
<feature type="region of interest" description="Disordered" evidence="1">
    <location>
        <begin position="116"/>
        <end position="138"/>
    </location>
</feature>
<organism evidence="2 3">
    <name type="scientific">Pleuronectes platessa</name>
    <name type="common">European plaice</name>
    <dbReference type="NCBI Taxonomy" id="8262"/>
    <lineage>
        <taxon>Eukaryota</taxon>
        <taxon>Metazoa</taxon>
        <taxon>Chordata</taxon>
        <taxon>Craniata</taxon>
        <taxon>Vertebrata</taxon>
        <taxon>Euteleostomi</taxon>
        <taxon>Actinopterygii</taxon>
        <taxon>Neopterygii</taxon>
        <taxon>Teleostei</taxon>
        <taxon>Neoteleostei</taxon>
        <taxon>Acanthomorphata</taxon>
        <taxon>Carangaria</taxon>
        <taxon>Pleuronectiformes</taxon>
        <taxon>Pleuronectoidei</taxon>
        <taxon>Pleuronectidae</taxon>
        <taxon>Pleuronectes</taxon>
    </lineage>
</organism>
<evidence type="ECO:0000313" key="3">
    <source>
        <dbReference type="Proteomes" id="UP001153269"/>
    </source>
</evidence>
<proteinExistence type="predicted"/>
<comment type="caution">
    <text evidence="2">The sequence shown here is derived from an EMBL/GenBank/DDBJ whole genome shotgun (WGS) entry which is preliminary data.</text>
</comment>
<protein>
    <submittedName>
        <fullName evidence="2">Uncharacterized protein</fullName>
    </submittedName>
</protein>
<dbReference type="EMBL" id="CADEAL010001813">
    <property type="protein sequence ID" value="CAB1435823.1"/>
    <property type="molecule type" value="Genomic_DNA"/>
</dbReference>
<name>A0A9N7URP3_PLEPL</name>